<keyword evidence="3" id="KW-0175">Coiled coil</keyword>
<reference evidence="9" key="2">
    <citation type="journal article" date="2017" name="Nat. Plants">
        <title>The Aegilops tauschii genome reveals multiple impacts of transposons.</title>
        <authorList>
            <person name="Zhao G."/>
            <person name="Zou C."/>
            <person name="Li K."/>
            <person name="Wang K."/>
            <person name="Li T."/>
            <person name="Gao L."/>
            <person name="Zhang X."/>
            <person name="Wang H."/>
            <person name="Yang Z."/>
            <person name="Liu X."/>
            <person name="Jiang W."/>
            <person name="Mao L."/>
            <person name="Kong X."/>
            <person name="Jiao Y."/>
            <person name="Jia J."/>
        </authorList>
    </citation>
    <scope>NUCLEOTIDE SEQUENCE [LARGE SCALE GENOMIC DNA]</scope>
    <source>
        <strain evidence="9">cv. AL8/78</strain>
    </source>
</reference>
<keyword evidence="9" id="KW-1185">Reference proteome</keyword>
<feature type="domain" description="Disease resistance protein winged helix" evidence="5">
    <location>
        <begin position="417"/>
        <end position="487"/>
    </location>
</feature>
<feature type="domain" description="R13L1/DRL21-like LRR repeat region" evidence="7">
    <location>
        <begin position="1014"/>
        <end position="1130"/>
    </location>
</feature>
<dbReference type="STRING" id="200361.A0A453JJ24"/>
<feature type="coiled-coil region" evidence="3">
    <location>
        <begin position="111"/>
        <end position="138"/>
    </location>
</feature>
<dbReference type="Pfam" id="PF23559">
    <property type="entry name" value="WHD_DRP"/>
    <property type="match status" value="1"/>
</dbReference>
<dbReference type="PRINTS" id="PR00364">
    <property type="entry name" value="DISEASERSIST"/>
</dbReference>
<evidence type="ECO:0000259" key="5">
    <source>
        <dbReference type="Pfam" id="PF23559"/>
    </source>
</evidence>
<dbReference type="GeneID" id="109775840"/>
<dbReference type="OrthoDB" id="2018313at2759"/>
<reference evidence="8" key="4">
    <citation type="submission" date="2019-03" db="UniProtKB">
        <authorList>
            <consortium name="EnsemblPlants"/>
        </authorList>
    </citation>
    <scope>IDENTIFICATION</scope>
</reference>
<evidence type="ECO:0000313" key="8">
    <source>
        <dbReference type="EnsemblPlants" id="AET5Gv20071500.3"/>
    </source>
</evidence>
<reference evidence="8" key="3">
    <citation type="journal article" date="2017" name="Nature">
        <title>Genome sequence of the progenitor of the wheat D genome Aegilops tauschii.</title>
        <authorList>
            <person name="Luo M.C."/>
            <person name="Gu Y.Q."/>
            <person name="Puiu D."/>
            <person name="Wang H."/>
            <person name="Twardziok S.O."/>
            <person name="Deal K.R."/>
            <person name="Huo N."/>
            <person name="Zhu T."/>
            <person name="Wang L."/>
            <person name="Wang Y."/>
            <person name="McGuire P.E."/>
            <person name="Liu S."/>
            <person name="Long H."/>
            <person name="Ramasamy R.K."/>
            <person name="Rodriguez J.C."/>
            <person name="Van S.L."/>
            <person name="Yuan L."/>
            <person name="Wang Z."/>
            <person name="Xia Z."/>
            <person name="Xiao L."/>
            <person name="Anderson O.D."/>
            <person name="Ouyang S."/>
            <person name="Liang Y."/>
            <person name="Zimin A.V."/>
            <person name="Pertea G."/>
            <person name="Qi P."/>
            <person name="Bennetzen J.L."/>
            <person name="Dai X."/>
            <person name="Dawson M.W."/>
            <person name="Muller H.G."/>
            <person name="Kugler K."/>
            <person name="Rivarola-Duarte L."/>
            <person name="Spannagl M."/>
            <person name="Mayer K.F.X."/>
            <person name="Lu F.H."/>
            <person name="Bevan M.W."/>
            <person name="Leroy P."/>
            <person name="Li P."/>
            <person name="You F.M."/>
            <person name="Sun Q."/>
            <person name="Liu Z."/>
            <person name="Lyons E."/>
            <person name="Wicker T."/>
            <person name="Salzberg S.L."/>
            <person name="Devos K.M."/>
            <person name="Dvorak J."/>
        </authorList>
    </citation>
    <scope>NUCLEOTIDE SEQUENCE [LARGE SCALE GENOMIC DNA]</scope>
    <source>
        <strain evidence="8">cv. AL8/78</strain>
    </source>
</reference>
<evidence type="ECO:0000259" key="4">
    <source>
        <dbReference type="Pfam" id="PF00931"/>
    </source>
</evidence>
<name>A0A453JJ24_AEGTS</name>
<evidence type="ECO:0000313" key="9">
    <source>
        <dbReference type="Proteomes" id="UP000015105"/>
    </source>
</evidence>
<evidence type="ECO:0000256" key="2">
    <source>
        <dbReference type="ARBA" id="ARBA00022821"/>
    </source>
</evidence>
<proteinExistence type="predicted"/>
<dbReference type="PANTHER" id="PTHR47186:SF3">
    <property type="entry name" value="OS09G0267800 PROTEIN"/>
    <property type="match status" value="1"/>
</dbReference>
<dbReference type="PANTHER" id="PTHR47186">
    <property type="entry name" value="LEUCINE-RICH REPEAT-CONTAINING PROTEIN 57"/>
    <property type="match status" value="1"/>
</dbReference>
<dbReference type="Pfam" id="PF00931">
    <property type="entry name" value="NB-ARC"/>
    <property type="match status" value="1"/>
</dbReference>
<dbReference type="InterPro" id="IPR027417">
    <property type="entry name" value="P-loop_NTPase"/>
</dbReference>
<organism evidence="8 9">
    <name type="scientific">Aegilops tauschii subsp. strangulata</name>
    <name type="common">Goatgrass</name>
    <dbReference type="NCBI Taxonomy" id="200361"/>
    <lineage>
        <taxon>Eukaryota</taxon>
        <taxon>Viridiplantae</taxon>
        <taxon>Streptophyta</taxon>
        <taxon>Embryophyta</taxon>
        <taxon>Tracheophyta</taxon>
        <taxon>Spermatophyta</taxon>
        <taxon>Magnoliopsida</taxon>
        <taxon>Liliopsida</taxon>
        <taxon>Poales</taxon>
        <taxon>Poaceae</taxon>
        <taxon>BOP clade</taxon>
        <taxon>Pooideae</taxon>
        <taxon>Triticodae</taxon>
        <taxon>Triticeae</taxon>
        <taxon>Triticinae</taxon>
        <taxon>Aegilops</taxon>
    </lineage>
</organism>
<keyword evidence="2" id="KW-0611">Plant defense</keyword>
<evidence type="ECO:0000256" key="1">
    <source>
        <dbReference type="ARBA" id="ARBA00022737"/>
    </source>
</evidence>
<dbReference type="EnsemblPlants" id="AET5Gv20071500.3">
    <property type="protein sequence ID" value="AET5Gv20071500.3"/>
    <property type="gene ID" value="AET5Gv20071500"/>
</dbReference>
<dbReference type="Gene3D" id="3.80.10.10">
    <property type="entry name" value="Ribonuclease Inhibitor"/>
    <property type="match status" value="3"/>
</dbReference>
<dbReference type="Gene3D" id="3.40.50.300">
    <property type="entry name" value="P-loop containing nucleotide triphosphate hydrolases"/>
    <property type="match status" value="1"/>
</dbReference>
<feature type="domain" description="Disease resistance R13L4/SHOC-2-like LRR" evidence="6">
    <location>
        <begin position="550"/>
        <end position="658"/>
    </location>
</feature>
<dbReference type="InterPro" id="IPR055414">
    <property type="entry name" value="LRR_R13L4/SHOC2-like"/>
</dbReference>
<dbReference type="InterPro" id="IPR058922">
    <property type="entry name" value="WHD_DRP"/>
</dbReference>
<dbReference type="Proteomes" id="UP000015105">
    <property type="component" value="Chromosome 5D"/>
</dbReference>
<dbReference type="GO" id="GO:0006952">
    <property type="term" value="P:defense response"/>
    <property type="evidence" value="ECO:0007669"/>
    <property type="project" value="UniProtKB-KW"/>
</dbReference>
<evidence type="ECO:0000259" key="7">
    <source>
        <dbReference type="Pfam" id="PF25019"/>
    </source>
</evidence>
<dbReference type="Pfam" id="PF23598">
    <property type="entry name" value="LRR_14"/>
    <property type="match status" value="1"/>
</dbReference>
<reference evidence="8" key="5">
    <citation type="journal article" date="2021" name="G3 (Bethesda)">
        <title>Aegilops tauschii genome assembly Aet v5.0 features greater sequence contiguity and improved annotation.</title>
        <authorList>
            <person name="Wang L."/>
            <person name="Zhu T."/>
            <person name="Rodriguez J.C."/>
            <person name="Deal K.R."/>
            <person name="Dubcovsky J."/>
            <person name="McGuire P.E."/>
            <person name="Lux T."/>
            <person name="Spannagl M."/>
            <person name="Mayer K.F.X."/>
            <person name="Baldrich P."/>
            <person name="Meyers B.C."/>
            <person name="Huo N."/>
            <person name="Gu Y.Q."/>
            <person name="Zhou H."/>
            <person name="Devos K.M."/>
            <person name="Bennetzen J.L."/>
            <person name="Unver T."/>
            <person name="Budak H."/>
            <person name="Gulick P.J."/>
            <person name="Galiba G."/>
            <person name="Kalapos B."/>
            <person name="Nelson D.R."/>
            <person name="Li P."/>
            <person name="You F.M."/>
            <person name="Luo M.C."/>
            <person name="Dvorak J."/>
        </authorList>
    </citation>
    <scope>NUCLEOTIDE SEQUENCE [LARGE SCALE GENOMIC DNA]</scope>
    <source>
        <strain evidence="8">cv. AL8/78</strain>
    </source>
</reference>
<dbReference type="Gramene" id="AET5Gv20071500.3">
    <property type="protein sequence ID" value="AET5Gv20071500.3"/>
    <property type="gene ID" value="AET5Gv20071500"/>
</dbReference>
<dbReference type="GO" id="GO:0043531">
    <property type="term" value="F:ADP binding"/>
    <property type="evidence" value="ECO:0007669"/>
    <property type="project" value="InterPro"/>
</dbReference>
<dbReference type="SUPFAM" id="SSF52540">
    <property type="entry name" value="P-loop containing nucleoside triphosphate hydrolases"/>
    <property type="match status" value="1"/>
</dbReference>
<accession>A0A453JJ24</accession>
<feature type="domain" description="NB-ARC" evidence="4">
    <location>
        <begin position="148"/>
        <end position="261"/>
    </location>
</feature>
<sequence length="1303" mass="145977">MAAILQNTCRKLRSVIGNEAMMLLNFTGDLQEILKQLVAIDAVIPSTDSDEDWLTDAYGPQDSWRIRVNAVAYVVCDMVDELQEMTVPAARNKMGKMLTPPENVAVEPKSKEIMLGKMKEIKEALKELQDKSRNFDRVADTTTILGREKDVENILARLSVCCSSRQGPTILLICGKPGVGKATVAAMVFDNNRFMGYSRVWINFPPGDIPDLYEIAKCILSHLVPTGGEEIIGHGSNEDMDHITNRLHELLNGKKVLIVLRNNSGWDMASELKELKDVLGSNQVIVIATSERYPKDDDAMEIFGVEPYSLPPLDEDMCCKIIKQTIVRSQYRSADKEDLKRIAPQVAKLCGGIPMAAQLYSNLLQNKHVVREFQELQDSEDPSERPLEESIESSYKSMPPNLRLCIAYCAFVLMKRGEIVKEDLIHQLIALDLIEPSEAFSAPQLAEQYLRRLLDMSLLQTAKTSPTSARDDTCAVSFTMHNEVHGFALTSSKKFLGVMEYGRRYRDIPDCSYVLLLDLDRKPLDWIFKKQSTRALHCLGCTKMNFGNDSFSLARGLRVLELHDESSLQKLPESICQLRQLGYLKLSGWSGLVTLPESIGGLINLLHIDLSSCSGLIHLPGSFGKLINLVHISLSGCCKLENLPESFGKLIKLVHINLSGSSALVHLPEFFGKLINLVHINLSGCLALANLPESIGELTKLEHINLSGCQALVDFPESFRKLTKLEHINISGCHKLVNLPGSFGKLTSLLHVNLSSCYGLSKLPQSFGKLTNLAHINLSGCSVIKKLPQSFCKLISLVHINLSNCSGLATLPEAFGDLQNLLHVDLSRCYGLELPKSFGKLKKLLHLDLSFRSCFEGMQTILGGLTGLKHLNLSHPCCRRADYPHLKGLKQVLGQFVRLEHLNLSMFLNPIFCDQSQKENLEYIKLISGLSTLKYLDLSHNIFLRDLPESLNGLERLHTLDLSGCIRLKKVNEWRTHMPSSLKSLVLSNMESYQFVVGHEDVINNYNQLVDVRCKELKITRLQNMKSTAEPRRIKLAKKQNLQKLLLSWNVRSRRTMEDDALLGELVPPHSLRCLELKGYSSTCFPSWLRSSSISSFNLVEVTMEDIPKCRDLPPLGLLPNLQRVVLRRMARITRIHAGDLSGGNTAAFNRLSKFIIEDMGSLEEFTYYGGGGVAFPVIDELVVKKCPTLSFVPFPPRARRLVISDCNAVMVCWTNRAGRHGVEGLSCISTPVTWVTELVVENCYVHPSHCYLLNHLSGLRSLTIKNCTDFNTHQRILGSYPPSRCYVSLIARWRHCQKNWVT</sequence>
<dbReference type="InterPro" id="IPR001611">
    <property type="entry name" value="Leu-rich_rpt"/>
</dbReference>
<dbReference type="InterPro" id="IPR002182">
    <property type="entry name" value="NB-ARC"/>
</dbReference>
<dbReference type="Pfam" id="PF00560">
    <property type="entry name" value="LRR_1"/>
    <property type="match status" value="1"/>
</dbReference>
<evidence type="ECO:0000259" key="6">
    <source>
        <dbReference type="Pfam" id="PF23598"/>
    </source>
</evidence>
<keyword evidence="1" id="KW-0677">Repeat</keyword>
<dbReference type="InterPro" id="IPR056789">
    <property type="entry name" value="LRR_R13L1-DRL21"/>
</dbReference>
<dbReference type="Pfam" id="PF25019">
    <property type="entry name" value="LRR_R13L1-DRL21"/>
    <property type="match status" value="1"/>
</dbReference>
<dbReference type="InterPro" id="IPR032675">
    <property type="entry name" value="LRR_dom_sf"/>
</dbReference>
<dbReference type="RefSeq" id="XP_020190128.3">
    <property type="nucleotide sequence ID" value="XM_020334539.4"/>
</dbReference>
<dbReference type="OMA" id="VVENCYV"/>
<evidence type="ECO:0000256" key="3">
    <source>
        <dbReference type="SAM" id="Coils"/>
    </source>
</evidence>
<protein>
    <submittedName>
        <fullName evidence="8">Uncharacterized protein</fullName>
    </submittedName>
</protein>
<dbReference type="SUPFAM" id="SSF52058">
    <property type="entry name" value="L domain-like"/>
    <property type="match status" value="3"/>
</dbReference>
<reference evidence="9" key="1">
    <citation type="journal article" date="2014" name="Science">
        <title>Ancient hybridizations among the ancestral genomes of bread wheat.</title>
        <authorList>
            <consortium name="International Wheat Genome Sequencing Consortium,"/>
            <person name="Marcussen T."/>
            <person name="Sandve S.R."/>
            <person name="Heier L."/>
            <person name="Spannagl M."/>
            <person name="Pfeifer M."/>
            <person name="Jakobsen K.S."/>
            <person name="Wulff B.B."/>
            <person name="Steuernagel B."/>
            <person name="Mayer K.F."/>
            <person name="Olsen O.A."/>
        </authorList>
    </citation>
    <scope>NUCLEOTIDE SEQUENCE [LARGE SCALE GENOMIC DNA]</scope>
    <source>
        <strain evidence="9">cv. AL8/78</strain>
    </source>
</reference>
<dbReference type="KEGG" id="ats:109775840"/>